<feature type="transmembrane region" description="Helical" evidence="1">
    <location>
        <begin position="98"/>
        <end position="116"/>
    </location>
</feature>
<feature type="domain" description="DUF5808" evidence="3">
    <location>
        <begin position="340"/>
        <end position="364"/>
    </location>
</feature>
<feature type="transmembrane region" description="Helical" evidence="1">
    <location>
        <begin position="284"/>
        <end position="304"/>
    </location>
</feature>
<proteinExistence type="predicted"/>
<keyword evidence="1" id="KW-0812">Transmembrane</keyword>
<dbReference type="Proteomes" id="UP000462760">
    <property type="component" value="Unassembled WGS sequence"/>
</dbReference>
<dbReference type="InterPro" id="IPR043831">
    <property type="entry name" value="DUF5808"/>
</dbReference>
<dbReference type="InterPro" id="IPR014574">
    <property type="entry name" value="UCP032908"/>
</dbReference>
<dbReference type="GO" id="GO:0009636">
    <property type="term" value="P:response to toxic substance"/>
    <property type="evidence" value="ECO:0007669"/>
    <property type="project" value="TreeGrafter"/>
</dbReference>
<feature type="transmembrane region" description="Helical" evidence="1">
    <location>
        <begin position="363"/>
        <end position="382"/>
    </location>
</feature>
<dbReference type="InterPro" id="IPR012867">
    <property type="entry name" value="DUF1648"/>
</dbReference>
<sequence>MKNILIISLPMERMNLMEDKIYIIIMNLFIYVVLLIMQILTPKMTRKNIYFGIRIPEEELNNEELKKIYIIYVIENILISIPSIALLSYWTYNSNSPIVVTLTIFIYIGILFLVYLHGNNKIKKLKEEKEWKGFKDEVVVDLKFSKNRASAASISFWWFLIPVGIALINLIVGLNISSKLPKRIPTNWDFQGNITGYMDKNFFIWFMPLVQLGMTGTMFFVCKIIGWSKQEISAKNPEESVKRNIIFRRIWSVYILVTNIVLNILFTLASFYSFGILGGSVNTIIILFFIFTSLIILSSIIISIKVGQGGSRLKFDGHYEERNRDDDRFWKLGSTIYYNPEDPALFIEKRFGVGWTVNAGRPLGMFLMIIPFIIIVFTLLLVS</sequence>
<evidence type="ECO:0000256" key="1">
    <source>
        <dbReference type="SAM" id="Phobius"/>
    </source>
</evidence>
<evidence type="ECO:0000313" key="4">
    <source>
        <dbReference type="EMBL" id="MSS43190.1"/>
    </source>
</evidence>
<dbReference type="PANTHER" id="PTHR37810">
    <property type="entry name" value="IMMUNITY PROTEIN SDPI"/>
    <property type="match status" value="1"/>
</dbReference>
<dbReference type="PIRSF" id="PIRSF032908">
    <property type="entry name" value="UCP032908"/>
    <property type="match status" value="1"/>
</dbReference>
<feature type="transmembrane region" description="Helical" evidence="1">
    <location>
        <begin position="69"/>
        <end position="92"/>
    </location>
</feature>
<feature type="domain" description="DUF1648" evidence="2">
    <location>
        <begin position="165"/>
        <end position="212"/>
    </location>
</feature>
<accession>A0A844FGV0</accession>
<dbReference type="Pfam" id="PF19124">
    <property type="entry name" value="DUF5808"/>
    <property type="match status" value="1"/>
</dbReference>
<dbReference type="Pfam" id="PF07853">
    <property type="entry name" value="DUF1648"/>
    <property type="match status" value="1"/>
</dbReference>
<feature type="transmembrane region" description="Helical" evidence="1">
    <location>
        <begin position="20"/>
        <end position="40"/>
    </location>
</feature>
<dbReference type="AlphaFoldDB" id="A0A844FGV0"/>
<feature type="transmembrane region" description="Helical" evidence="1">
    <location>
        <begin position="156"/>
        <end position="176"/>
    </location>
</feature>
<feature type="transmembrane region" description="Helical" evidence="1">
    <location>
        <begin position="202"/>
        <end position="225"/>
    </location>
</feature>
<keyword evidence="1" id="KW-0472">Membrane</keyword>
<dbReference type="OrthoDB" id="9808690at2"/>
<name>A0A844FGV0_9FIRM</name>
<evidence type="ECO:0000313" key="5">
    <source>
        <dbReference type="Proteomes" id="UP000462760"/>
    </source>
</evidence>
<comment type="caution">
    <text evidence="4">The sequence shown here is derived from an EMBL/GenBank/DDBJ whole genome shotgun (WGS) entry which is preliminary data.</text>
</comment>
<gene>
    <name evidence="4" type="ORF">FYJ27_05515</name>
</gene>
<dbReference type="PANTHER" id="PTHR37810:SF9">
    <property type="entry name" value="MEMBRANE PROTEIN"/>
    <property type="match status" value="1"/>
</dbReference>
<reference evidence="4 5" key="1">
    <citation type="submission" date="2019-08" db="EMBL/GenBank/DDBJ databases">
        <title>In-depth cultivation of the pig gut microbiome towards novel bacterial diversity and tailored functional studies.</title>
        <authorList>
            <person name="Wylensek D."/>
            <person name="Hitch T.C.A."/>
            <person name="Clavel T."/>
        </authorList>
    </citation>
    <scope>NUCLEOTIDE SEQUENCE [LARGE SCALE GENOMIC DNA]</scope>
    <source>
        <strain evidence="4 5">Med78-601-WT-4W-RMD-3</strain>
    </source>
</reference>
<feature type="transmembrane region" description="Helical" evidence="1">
    <location>
        <begin position="251"/>
        <end position="272"/>
    </location>
</feature>
<protein>
    <submittedName>
        <fullName evidence="4">DUF1648 domain-containing protein</fullName>
    </submittedName>
</protein>
<evidence type="ECO:0000259" key="3">
    <source>
        <dbReference type="Pfam" id="PF19124"/>
    </source>
</evidence>
<organism evidence="4 5">
    <name type="scientific">Anaerosalibacter bizertensis</name>
    <dbReference type="NCBI Taxonomy" id="932217"/>
    <lineage>
        <taxon>Bacteria</taxon>
        <taxon>Bacillati</taxon>
        <taxon>Bacillota</taxon>
        <taxon>Tissierellia</taxon>
        <taxon>Tissierellales</taxon>
        <taxon>Sporanaerobacteraceae</taxon>
        <taxon>Anaerosalibacter</taxon>
    </lineage>
</organism>
<keyword evidence="1" id="KW-1133">Transmembrane helix</keyword>
<evidence type="ECO:0000259" key="2">
    <source>
        <dbReference type="Pfam" id="PF07853"/>
    </source>
</evidence>
<dbReference type="EMBL" id="VULR01000006">
    <property type="protein sequence ID" value="MSS43190.1"/>
    <property type="molecule type" value="Genomic_DNA"/>
</dbReference>